<reference evidence="1 2" key="1">
    <citation type="submission" date="2020-04" db="EMBL/GenBank/DDBJ databases">
        <title>Genome-Wide Identification of 5-Methylcytosine Sites in Bacterial Genomes By High-Throughput Sequencing of MspJI Restriction Fragments.</title>
        <authorList>
            <person name="Wu V."/>
        </authorList>
    </citation>
    <scope>NUCLEOTIDE SEQUENCE [LARGE SCALE GENOMIC DNA]</scope>
    <source>
        <strain evidence="1 2">CCAP 1403/13f</strain>
        <plasmid evidence="2">pafl69</plasmid>
    </source>
</reference>
<protein>
    <submittedName>
        <fullName evidence="1">Uncharacterized protein</fullName>
    </submittedName>
</protein>
<dbReference type="KEGG" id="dfs:HGD76_24735"/>
<sequence>MSESTYLKKGKFSHELVLKDLKDIQISIRSIVSEESLTITYTNSSSVSKVLESAELPLDILLNQKQKQLVSNIARSFSKGNKFEENVSDNFIYEKLLKLLGDEKFYLADTLSISHSLCLFEDLRAIIDKEISTIKTSIITVIGASIKRGDSCEIGSIKFINPLDFLDKHKQLFETIFNNNEGGNSYVEVFHKCDLIAQVNINKRDTYTSKILTNEIMKRVYALIRLTIPSCGGRYNFFGTLGEEYLESRFSFLFHTDLSNEEIISAISIERNSNRFADSNIDLIETILPHKKVDEWFNRVEIIISKFVSDQELTDFEKRIWTALYWYGQGKRT</sequence>
<proteinExistence type="predicted"/>
<dbReference type="RefSeq" id="WP_168697603.1">
    <property type="nucleotide sequence ID" value="NZ_CP051207.1"/>
</dbReference>
<evidence type="ECO:0000313" key="1">
    <source>
        <dbReference type="EMBL" id="QJB47262.1"/>
    </source>
</evidence>
<dbReference type="AlphaFoldDB" id="A0A6H2C601"/>
<geneLocation type="plasmid" evidence="2">
    <name>pafl69</name>
</geneLocation>
<reference evidence="1 2" key="2">
    <citation type="submission" date="2020-04" db="EMBL/GenBank/DDBJ databases">
        <authorList>
            <person name="Fomenkov A."/>
            <person name="Anton B.P."/>
            <person name="Roberts R.J."/>
        </authorList>
    </citation>
    <scope>NUCLEOTIDE SEQUENCE [LARGE SCALE GENOMIC DNA]</scope>
    <source>
        <strain evidence="1 2">CCAP 1403/13f</strain>
        <plasmid evidence="2">pafl69</plasmid>
    </source>
</reference>
<name>A0A6H2C601_DOLFA</name>
<organism evidence="1 2">
    <name type="scientific">Dolichospermum flos-aquae CCAP 1403/13F</name>
    <dbReference type="NCBI Taxonomy" id="315271"/>
    <lineage>
        <taxon>Bacteria</taxon>
        <taxon>Bacillati</taxon>
        <taxon>Cyanobacteriota</taxon>
        <taxon>Cyanophyceae</taxon>
        <taxon>Nostocales</taxon>
        <taxon>Aphanizomenonaceae</taxon>
        <taxon>Dolichospermum</taxon>
    </lineage>
</organism>
<evidence type="ECO:0000313" key="2">
    <source>
        <dbReference type="Proteomes" id="UP000502433"/>
    </source>
</evidence>
<keyword evidence="1" id="KW-0614">Plasmid</keyword>
<gene>
    <name evidence="1" type="ORF">HGD76_24735</name>
</gene>
<dbReference type="Proteomes" id="UP000502433">
    <property type="component" value="Plasmid pAfl69"/>
</dbReference>
<accession>A0A6H2C601</accession>
<dbReference type="EMBL" id="CP051207">
    <property type="protein sequence ID" value="QJB47262.1"/>
    <property type="molecule type" value="Genomic_DNA"/>
</dbReference>